<reference evidence="2" key="1">
    <citation type="submission" date="2025-08" db="UniProtKB">
        <authorList>
            <consortium name="RefSeq"/>
        </authorList>
    </citation>
    <scope>IDENTIFICATION</scope>
</reference>
<evidence type="ECO:0000313" key="2">
    <source>
        <dbReference type="RefSeq" id="XP_019055042.1"/>
    </source>
</evidence>
<name>A0A1U8Q8X4_NELNU</name>
<dbReference type="Proteomes" id="UP000189703">
    <property type="component" value="Unplaced"/>
</dbReference>
<dbReference type="GeneID" id="104607822"/>
<dbReference type="RefSeq" id="XP_019055042.1">
    <property type="nucleotide sequence ID" value="XM_019199497.1"/>
</dbReference>
<dbReference type="KEGG" id="nnu:104607822"/>
<protein>
    <submittedName>
        <fullName evidence="2">Uncharacterized protein LOC104607822</fullName>
    </submittedName>
</protein>
<accession>A0A1U8Q8X4</accession>
<keyword evidence="1" id="KW-1185">Reference proteome</keyword>
<dbReference type="AlphaFoldDB" id="A0A1U8Q8X4"/>
<organism evidence="1 2">
    <name type="scientific">Nelumbo nucifera</name>
    <name type="common">Sacred lotus</name>
    <dbReference type="NCBI Taxonomy" id="4432"/>
    <lineage>
        <taxon>Eukaryota</taxon>
        <taxon>Viridiplantae</taxon>
        <taxon>Streptophyta</taxon>
        <taxon>Embryophyta</taxon>
        <taxon>Tracheophyta</taxon>
        <taxon>Spermatophyta</taxon>
        <taxon>Magnoliopsida</taxon>
        <taxon>Proteales</taxon>
        <taxon>Nelumbonaceae</taxon>
        <taxon>Nelumbo</taxon>
    </lineage>
</organism>
<dbReference type="InParanoid" id="A0A1U8Q8X4"/>
<proteinExistence type="predicted"/>
<sequence length="147" mass="16162">MGSEDEKGNDEDEISIKQWKQKPFTCSIFFLTRHTELNQTYSLSLSPSLTGGDQQPLPVTGEEWEVSHHSTITGHGEILESQLSGGGRGATLSMITSSTLVSMPLTLISLTSYKTHPPILISVEHYMGGYLIYMHGYVMIGAMMHTA</sequence>
<evidence type="ECO:0000313" key="1">
    <source>
        <dbReference type="Proteomes" id="UP000189703"/>
    </source>
</evidence>
<gene>
    <name evidence="2" type="primary">LOC104607822</name>
</gene>